<reference evidence="4" key="1">
    <citation type="journal article" date="2019" name="Int. J. Syst. Evol. Microbiol.">
        <title>The Global Catalogue of Microorganisms (GCM) 10K type strain sequencing project: providing services to taxonomists for standard genome sequencing and annotation.</title>
        <authorList>
            <consortium name="The Broad Institute Genomics Platform"/>
            <consortium name="The Broad Institute Genome Sequencing Center for Infectious Disease"/>
            <person name="Wu L."/>
            <person name="Ma J."/>
        </authorList>
    </citation>
    <scope>NUCLEOTIDE SEQUENCE [LARGE SCALE GENOMIC DNA]</scope>
    <source>
        <strain evidence="4">CCM 8980</strain>
    </source>
</reference>
<evidence type="ECO:0000256" key="1">
    <source>
        <dbReference type="SAM" id="Phobius"/>
    </source>
</evidence>
<keyword evidence="4" id="KW-1185">Reference proteome</keyword>
<evidence type="ECO:0000313" key="3">
    <source>
        <dbReference type="EMBL" id="MFD1429213.1"/>
    </source>
</evidence>
<dbReference type="EMBL" id="JBHTOC010000003">
    <property type="protein sequence ID" value="MFD1429213.1"/>
    <property type="molecule type" value="Genomic_DNA"/>
</dbReference>
<evidence type="ECO:0008006" key="5">
    <source>
        <dbReference type="Google" id="ProtNLM"/>
    </source>
</evidence>
<protein>
    <recommendedName>
        <fullName evidence="5">Prealbumin-like fold domain-containing protein</fullName>
    </recommendedName>
</protein>
<sequence>MLTNRLRVFALTVVTFLLAISWSQGSTAQAATNAPSITIQKQVSAKSEAGTAQTTVPLAGTRYHLVKVQALSSKQKIDPADASSYQVVGGTDALDQILVTDQQGTSTISGPELTTGDYLLAELKGPGVPQPAAPIVFSLPYKMAGQLISDFVYTPKSGLVAPSEGGTKKQTLGGTIVGKVKDKKIMQTSGIIPAVGYSLLVLAAGVMAGSFVLLQLFKKRRAHSAGN</sequence>
<comment type="caution">
    <text evidence="3">The sequence shown here is derived from an EMBL/GenBank/DDBJ whole genome shotgun (WGS) entry which is preliminary data.</text>
</comment>
<dbReference type="RefSeq" id="WP_203626154.1">
    <property type="nucleotide sequence ID" value="NZ_BOLQ01000002.1"/>
</dbReference>
<dbReference type="InterPro" id="IPR013783">
    <property type="entry name" value="Ig-like_fold"/>
</dbReference>
<evidence type="ECO:0000256" key="2">
    <source>
        <dbReference type="SAM" id="SignalP"/>
    </source>
</evidence>
<keyword evidence="2" id="KW-0732">Signal</keyword>
<organism evidence="3 4">
    <name type="scientific">Lacticaseibacillus mingshuiensis</name>
    <dbReference type="NCBI Taxonomy" id="2799574"/>
    <lineage>
        <taxon>Bacteria</taxon>
        <taxon>Bacillati</taxon>
        <taxon>Bacillota</taxon>
        <taxon>Bacilli</taxon>
        <taxon>Lactobacillales</taxon>
        <taxon>Lactobacillaceae</taxon>
        <taxon>Lacticaseibacillus</taxon>
    </lineage>
</organism>
<proteinExistence type="predicted"/>
<accession>A0ABW4CGX3</accession>
<gene>
    <name evidence="3" type="ORF">ACFQ4P_02970</name>
</gene>
<evidence type="ECO:0000313" key="4">
    <source>
        <dbReference type="Proteomes" id="UP001597196"/>
    </source>
</evidence>
<keyword evidence="1" id="KW-0472">Membrane</keyword>
<dbReference type="Proteomes" id="UP001597196">
    <property type="component" value="Unassembled WGS sequence"/>
</dbReference>
<name>A0ABW4CGX3_9LACO</name>
<feature type="transmembrane region" description="Helical" evidence="1">
    <location>
        <begin position="194"/>
        <end position="217"/>
    </location>
</feature>
<dbReference type="Gene3D" id="2.60.40.10">
    <property type="entry name" value="Immunoglobulins"/>
    <property type="match status" value="1"/>
</dbReference>
<feature type="chain" id="PRO_5045339788" description="Prealbumin-like fold domain-containing protein" evidence="2">
    <location>
        <begin position="31"/>
        <end position="227"/>
    </location>
</feature>
<keyword evidence="1" id="KW-0812">Transmembrane</keyword>
<feature type="signal peptide" evidence="2">
    <location>
        <begin position="1"/>
        <end position="30"/>
    </location>
</feature>
<keyword evidence="1" id="KW-1133">Transmembrane helix</keyword>